<dbReference type="NCBIfam" id="TIGR00063">
    <property type="entry name" value="folE"/>
    <property type="match status" value="1"/>
</dbReference>
<evidence type="ECO:0000256" key="6">
    <source>
        <dbReference type="ARBA" id="ARBA00022801"/>
    </source>
</evidence>
<gene>
    <name evidence="8 10" type="primary">folE</name>
    <name evidence="10" type="ORF">GCM10010994_32690</name>
</gene>
<dbReference type="EMBL" id="BMGG01000005">
    <property type="protein sequence ID" value="GGC71695.1"/>
    <property type="molecule type" value="Genomic_DNA"/>
</dbReference>
<dbReference type="GO" id="GO:0006729">
    <property type="term" value="P:tetrahydrobiopterin biosynthetic process"/>
    <property type="evidence" value="ECO:0007669"/>
    <property type="project" value="TreeGrafter"/>
</dbReference>
<name>A0A916UH38_9HYPH</name>
<protein>
    <recommendedName>
        <fullName evidence="8">GTP cyclohydrolase 1</fullName>
        <ecNumber evidence="8">3.5.4.16</ecNumber>
    </recommendedName>
    <alternativeName>
        <fullName evidence="8">GTP cyclohydrolase I</fullName>
        <shortName evidence="8">GTP-CH-I</shortName>
    </alternativeName>
</protein>
<feature type="binding site" evidence="8">
    <location>
        <position position="117"/>
    </location>
    <ligand>
        <name>Zn(2+)</name>
        <dbReference type="ChEBI" id="CHEBI:29105"/>
    </ligand>
</feature>
<evidence type="ECO:0000256" key="8">
    <source>
        <dbReference type="HAMAP-Rule" id="MF_00223"/>
    </source>
</evidence>
<dbReference type="InterPro" id="IPR018234">
    <property type="entry name" value="GTP_CycHdrlase_I_CS"/>
</dbReference>
<keyword evidence="5 8" id="KW-0554">One-carbon metabolism</keyword>
<keyword evidence="6 8" id="KW-0378">Hydrolase</keyword>
<keyword evidence="8" id="KW-0479">Metal-binding</keyword>
<dbReference type="InterPro" id="IPR043134">
    <property type="entry name" value="GTP-CH-I_N"/>
</dbReference>
<dbReference type="HAMAP" id="MF_00223">
    <property type="entry name" value="FolE"/>
    <property type="match status" value="1"/>
</dbReference>
<keyword evidence="8" id="KW-0547">Nucleotide-binding</keyword>
<keyword evidence="7 8" id="KW-0342">GTP-binding</keyword>
<dbReference type="GO" id="GO:0005525">
    <property type="term" value="F:GTP binding"/>
    <property type="evidence" value="ECO:0007669"/>
    <property type="project" value="UniProtKB-KW"/>
</dbReference>
<evidence type="ECO:0000256" key="2">
    <source>
        <dbReference type="ARBA" id="ARBA00005080"/>
    </source>
</evidence>
<evidence type="ECO:0000256" key="3">
    <source>
        <dbReference type="ARBA" id="ARBA00008085"/>
    </source>
</evidence>
<evidence type="ECO:0000256" key="5">
    <source>
        <dbReference type="ARBA" id="ARBA00022563"/>
    </source>
</evidence>
<organism evidence="10 11">
    <name type="scientific">Chelatococcus reniformis</name>
    <dbReference type="NCBI Taxonomy" id="1494448"/>
    <lineage>
        <taxon>Bacteria</taxon>
        <taxon>Pseudomonadati</taxon>
        <taxon>Pseudomonadota</taxon>
        <taxon>Alphaproteobacteria</taxon>
        <taxon>Hyphomicrobiales</taxon>
        <taxon>Chelatococcaceae</taxon>
        <taxon>Chelatococcus</taxon>
    </lineage>
</organism>
<dbReference type="SUPFAM" id="SSF55620">
    <property type="entry name" value="Tetrahydrobiopterin biosynthesis enzymes-like"/>
    <property type="match status" value="1"/>
</dbReference>
<comment type="subunit">
    <text evidence="4">Toroid-shaped homodecamer, composed of two pentamers of five dimers.</text>
</comment>
<proteinExistence type="inferred from homology"/>
<comment type="caution">
    <text evidence="10">The sequence shown here is derived from an EMBL/GenBank/DDBJ whole genome shotgun (WGS) entry which is preliminary data.</text>
</comment>
<dbReference type="Gene3D" id="3.30.1130.10">
    <property type="match status" value="1"/>
</dbReference>
<feature type="binding site" evidence="8">
    <location>
        <position position="185"/>
    </location>
    <ligand>
        <name>Zn(2+)</name>
        <dbReference type="ChEBI" id="CHEBI:29105"/>
    </ligand>
</feature>
<dbReference type="FunFam" id="1.10.286.10:FF:000001">
    <property type="entry name" value="GTP cyclohydrolase 1"/>
    <property type="match status" value="1"/>
</dbReference>
<dbReference type="NCBIfam" id="NF006825">
    <property type="entry name" value="PRK09347.1-2"/>
    <property type="match status" value="1"/>
</dbReference>
<evidence type="ECO:0000313" key="11">
    <source>
        <dbReference type="Proteomes" id="UP000637002"/>
    </source>
</evidence>
<dbReference type="NCBIfam" id="NF006826">
    <property type="entry name" value="PRK09347.1-3"/>
    <property type="match status" value="1"/>
</dbReference>
<evidence type="ECO:0000313" key="10">
    <source>
        <dbReference type="EMBL" id="GGC71695.1"/>
    </source>
</evidence>
<feature type="binding site" evidence="8">
    <location>
        <position position="114"/>
    </location>
    <ligand>
        <name>Zn(2+)</name>
        <dbReference type="ChEBI" id="CHEBI:29105"/>
    </ligand>
</feature>
<sequence length="225" mass="25030">MIDGGRPHMDAVVKSLSARLAPANADKKSATKSLITKPSREEAEAAVRTLIEWCGDDPGREGLLDTPRRVVKAFEELYRGYGEAPEEQLERVFEEVSGYSDIVLVRNIEFYSHCEHHMVPFVGKAHIAYYPDGGVVGLSKLARVVDSYARRLQTQEALTAQVLETIVNGLKPRGAAVMIEAEHMCMSMRGVRKHGASTITTQFSGVFKSDPSEQARFMTLVRDYR</sequence>
<dbReference type="GO" id="GO:0003934">
    <property type="term" value="F:GTP cyclohydrolase I activity"/>
    <property type="evidence" value="ECO:0007669"/>
    <property type="project" value="UniProtKB-UniRule"/>
</dbReference>
<reference evidence="10" key="2">
    <citation type="submission" date="2020-09" db="EMBL/GenBank/DDBJ databases">
        <authorList>
            <person name="Sun Q."/>
            <person name="Zhou Y."/>
        </authorList>
    </citation>
    <scope>NUCLEOTIDE SEQUENCE</scope>
    <source>
        <strain evidence="10">CGMCC 1.12919</strain>
    </source>
</reference>
<keyword evidence="11" id="KW-1185">Reference proteome</keyword>
<dbReference type="AlphaFoldDB" id="A0A916UH38"/>
<dbReference type="PROSITE" id="PS00860">
    <property type="entry name" value="GTP_CYCLOHYDROL_1_2"/>
    <property type="match status" value="1"/>
</dbReference>
<evidence type="ECO:0000256" key="7">
    <source>
        <dbReference type="ARBA" id="ARBA00023134"/>
    </source>
</evidence>
<dbReference type="PANTHER" id="PTHR11109">
    <property type="entry name" value="GTP CYCLOHYDROLASE I"/>
    <property type="match status" value="1"/>
</dbReference>
<keyword evidence="8" id="KW-0862">Zinc</keyword>
<dbReference type="InterPro" id="IPR043133">
    <property type="entry name" value="GTP-CH-I_C/QueF"/>
</dbReference>
<dbReference type="GO" id="GO:0046654">
    <property type="term" value="P:tetrahydrofolate biosynthetic process"/>
    <property type="evidence" value="ECO:0007669"/>
    <property type="project" value="UniProtKB-UniRule"/>
</dbReference>
<evidence type="ECO:0000256" key="1">
    <source>
        <dbReference type="ARBA" id="ARBA00001052"/>
    </source>
</evidence>
<dbReference type="InterPro" id="IPR020602">
    <property type="entry name" value="GTP_CycHdrlase_I_dom"/>
</dbReference>
<dbReference type="Proteomes" id="UP000637002">
    <property type="component" value="Unassembled WGS sequence"/>
</dbReference>
<dbReference type="PANTHER" id="PTHR11109:SF7">
    <property type="entry name" value="GTP CYCLOHYDROLASE 1"/>
    <property type="match status" value="1"/>
</dbReference>
<dbReference type="EC" id="3.5.4.16" evidence="8"/>
<dbReference type="PROSITE" id="PS00859">
    <property type="entry name" value="GTP_CYCLOHYDROL_1_1"/>
    <property type="match status" value="1"/>
</dbReference>
<comment type="subunit">
    <text evidence="8">Homopolymer.</text>
</comment>
<comment type="pathway">
    <text evidence="2 8">Cofactor biosynthesis; 7,8-dihydroneopterin triphosphate biosynthesis; 7,8-dihydroneopterin triphosphate from GTP: step 1/1.</text>
</comment>
<comment type="similarity">
    <text evidence="3 8">Belongs to the GTP cyclohydrolase I family.</text>
</comment>
<dbReference type="GO" id="GO:0008270">
    <property type="term" value="F:zinc ion binding"/>
    <property type="evidence" value="ECO:0007669"/>
    <property type="project" value="UniProtKB-UniRule"/>
</dbReference>
<dbReference type="GO" id="GO:0005737">
    <property type="term" value="C:cytoplasm"/>
    <property type="evidence" value="ECO:0007669"/>
    <property type="project" value="TreeGrafter"/>
</dbReference>
<accession>A0A916UH38</accession>
<comment type="catalytic activity">
    <reaction evidence="1 8">
        <text>GTP + H2O = 7,8-dihydroneopterin 3'-triphosphate + formate + H(+)</text>
        <dbReference type="Rhea" id="RHEA:17473"/>
        <dbReference type="ChEBI" id="CHEBI:15377"/>
        <dbReference type="ChEBI" id="CHEBI:15378"/>
        <dbReference type="ChEBI" id="CHEBI:15740"/>
        <dbReference type="ChEBI" id="CHEBI:37565"/>
        <dbReference type="ChEBI" id="CHEBI:58462"/>
        <dbReference type="EC" id="3.5.4.16"/>
    </reaction>
</comment>
<dbReference type="InterPro" id="IPR001474">
    <property type="entry name" value="GTP_CycHdrlase_I"/>
</dbReference>
<reference evidence="10" key="1">
    <citation type="journal article" date="2014" name="Int. J. Syst. Evol. Microbiol.">
        <title>Complete genome sequence of Corynebacterium casei LMG S-19264T (=DSM 44701T), isolated from a smear-ripened cheese.</title>
        <authorList>
            <consortium name="US DOE Joint Genome Institute (JGI-PGF)"/>
            <person name="Walter F."/>
            <person name="Albersmeier A."/>
            <person name="Kalinowski J."/>
            <person name="Ruckert C."/>
        </authorList>
    </citation>
    <scope>NUCLEOTIDE SEQUENCE</scope>
    <source>
        <strain evidence="10">CGMCC 1.12919</strain>
    </source>
</reference>
<evidence type="ECO:0000256" key="4">
    <source>
        <dbReference type="ARBA" id="ARBA00011857"/>
    </source>
</evidence>
<evidence type="ECO:0000259" key="9">
    <source>
        <dbReference type="Pfam" id="PF01227"/>
    </source>
</evidence>
<dbReference type="Pfam" id="PF01227">
    <property type="entry name" value="GTP_cyclohydroI"/>
    <property type="match status" value="1"/>
</dbReference>
<feature type="domain" description="GTP cyclohydrolase I" evidence="9">
    <location>
        <begin position="44"/>
        <end position="221"/>
    </location>
</feature>
<dbReference type="Gene3D" id="1.10.286.10">
    <property type="match status" value="1"/>
</dbReference>
<dbReference type="GO" id="GO:0006730">
    <property type="term" value="P:one-carbon metabolic process"/>
    <property type="evidence" value="ECO:0007669"/>
    <property type="project" value="UniProtKB-UniRule"/>
</dbReference>
<dbReference type="FunFam" id="3.30.1130.10:FF:000001">
    <property type="entry name" value="GTP cyclohydrolase 1"/>
    <property type="match status" value="1"/>
</dbReference>